<keyword evidence="2 4" id="KW-0238">DNA-binding</keyword>
<dbReference type="PANTHER" id="PTHR30055">
    <property type="entry name" value="HTH-TYPE TRANSCRIPTIONAL REGULATOR RUTR"/>
    <property type="match status" value="1"/>
</dbReference>
<dbReference type="RefSeq" id="WP_160426255.1">
    <property type="nucleotide sequence ID" value="NZ_WSTA01000076.1"/>
</dbReference>
<dbReference type="InterPro" id="IPR050109">
    <property type="entry name" value="HTH-type_TetR-like_transc_reg"/>
</dbReference>
<dbReference type="Pfam" id="PF16859">
    <property type="entry name" value="TetR_C_11"/>
    <property type="match status" value="1"/>
</dbReference>
<keyword evidence="1" id="KW-0805">Transcription regulation</keyword>
<dbReference type="AlphaFoldDB" id="A0A6I4P299"/>
<gene>
    <name evidence="6" type="ORF">GB864_14365</name>
</gene>
<dbReference type="PANTHER" id="PTHR30055:SF148">
    <property type="entry name" value="TETR-FAMILY TRANSCRIPTIONAL REGULATOR"/>
    <property type="match status" value="1"/>
</dbReference>
<keyword evidence="7" id="KW-1185">Reference proteome</keyword>
<organism evidence="6 7">
    <name type="scientific">Agromyces seonyuensis</name>
    <dbReference type="NCBI Taxonomy" id="2662446"/>
    <lineage>
        <taxon>Bacteria</taxon>
        <taxon>Bacillati</taxon>
        <taxon>Actinomycetota</taxon>
        <taxon>Actinomycetes</taxon>
        <taxon>Micrococcales</taxon>
        <taxon>Microbacteriaceae</taxon>
        <taxon>Agromyces</taxon>
    </lineage>
</organism>
<dbReference type="EMBL" id="WSTA01000076">
    <property type="protein sequence ID" value="MWB99732.1"/>
    <property type="molecule type" value="Genomic_DNA"/>
</dbReference>
<evidence type="ECO:0000313" key="7">
    <source>
        <dbReference type="Proteomes" id="UP000438182"/>
    </source>
</evidence>
<dbReference type="SUPFAM" id="SSF48498">
    <property type="entry name" value="Tetracyclin repressor-like, C-terminal domain"/>
    <property type="match status" value="1"/>
</dbReference>
<dbReference type="PROSITE" id="PS50977">
    <property type="entry name" value="HTH_TETR_2"/>
    <property type="match status" value="1"/>
</dbReference>
<comment type="caution">
    <text evidence="6">The sequence shown here is derived from an EMBL/GenBank/DDBJ whole genome shotgun (WGS) entry which is preliminary data.</text>
</comment>
<dbReference type="GO" id="GO:0000976">
    <property type="term" value="F:transcription cis-regulatory region binding"/>
    <property type="evidence" value="ECO:0007669"/>
    <property type="project" value="TreeGrafter"/>
</dbReference>
<proteinExistence type="predicted"/>
<dbReference type="PRINTS" id="PR00455">
    <property type="entry name" value="HTHTETR"/>
</dbReference>
<sequence>MDARRRGRPRDPEADRGILEAARDLLLDVGYEKLTMAAVAERAGVAKQTLYRRWTSKSHLIAGAVLAGYLSPDVGPDGPEPTGLRDWFHRLADSLDSPQNTATVRALAAAAAEGGADEAALAERFTAPTRGRLVAMLEAARERGEVRADADLAAVADAALGLVLYRVLARLPRPDDRFDSLADVLLVGLAPSSGR</sequence>
<dbReference type="InterPro" id="IPR001647">
    <property type="entry name" value="HTH_TetR"/>
</dbReference>
<feature type="DNA-binding region" description="H-T-H motif" evidence="4">
    <location>
        <begin position="35"/>
        <end position="54"/>
    </location>
</feature>
<reference evidence="6 7" key="1">
    <citation type="submission" date="2019-12" db="EMBL/GenBank/DDBJ databases">
        <authorList>
            <person name="Kim Y.S."/>
        </authorList>
    </citation>
    <scope>NUCLEOTIDE SEQUENCE [LARGE SCALE GENOMIC DNA]</scope>
    <source>
        <strain evidence="6 7">MMS17-SY077</strain>
    </source>
</reference>
<feature type="domain" description="HTH tetR-type" evidence="5">
    <location>
        <begin position="12"/>
        <end position="72"/>
    </location>
</feature>
<evidence type="ECO:0000256" key="2">
    <source>
        <dbReference type="ARBA" id="ARBA00023125"/>
    </source>
</evidence>
<dbReference type="GO" id="GO:0003700">
    <property type="term" value="F:DNA-binding transcription factor activity"/>
    <property type="evidence" value="ECO:0007669"/>
    <property type="project" value="TreeGrafter"/>
</dbReference>
<evidence type="ECO:0000256" key="1">
    <source>
        <dbReference type="ARBA" id="ARBA00023015"/>
    </source>
</evidence>
<dbReference type="SUPFAM" id="SSF46689">
    <property type="entry name" value="Homeodomain-like"/>
    <property type="match status" value="1"/>
</dbReference>
<evidence type="ECO:0000256" key="4">
    <source>
        <dbReference type="PROSITE-ProRule" id="PRU00335"/>
    </source>
</evidence>
<dbReference type="Gene3D" id="1.10.357.10">
    <property type="entry name" value="Tetracycline Repressor, domain 2"/>
    <property type="match status" value="1"/>
</dbReference>
<evidence type="ECO:0000259" key="5">
    <source>
        <dbReference type="PROSITE" id="PS50977"/>
    </source>
</evidence>
<dbReference type="Pfam" id="PF00440">
    <property type="entry name" value="TetR_N"/>
    <property type="match status" value="1"/>
</dbReference>
<dbReference type="Proteomes" id="UP000438182">
    <property type="component" value="Unassembled WGS sequence"/>
</dbReference>
<dbReference type="InterPro" id="IPR036271">
    <property type="entry name" value="Tet_transcr_reg_TetR-rel_C_sf"/>
</dbReference>
<dbReference type="InterPro" id="IPR011075">
    <property type="entry name" value="TetR_C"/>
</dbReference>
<dbReference type="Gene3D" id="1.10.10.60">
    <property type="entry name" value="Homeodomain-like"/>
    <property type="match status" value="1"/>
</dbReference>
<evidence type="ECO:0000256" key="3">
    <source>
        <dbReference type="ARBA" id="ARBA00023163"/>
    </source>
</evidence>
<dbReference type="InterPro" id="IPR009057">
    <property type="entry name" value="Homeodomain-like_sf"/>
</dbReference>
<accession>A0A6I4P299</accession>
<protein>
    <submittedName>
        <fullName evidence="6">TetR family transcriptional regulator</fullName>
    </submittedName>
</protein>
<keyword evidence="3" id="KW-0804">Transcription</keyword>
<name>A0A6I4P299_9MICO</name>
<evidence type="ECO:0000313" key="6">
    <source>
        <dbReference type="EMBL" id="MWB99732.1"/>
    </source>
</evidence>